<evidence type="ECO:0000313" key="2">
    <source>
        <dbReference type="Proteomes" id="UP000177625"/>
    </source>
</evidence>
<protein>
    <submittedName>
        <fullName evidence="1">Uncharacterized protein</fullName>
    </submittedName>
</protein>
<keyword evidence="2" id="KW-1185">Reference proteome</keyword>
<dbReference type="SUPFAM" id="SSF48452">
    <property type="entry name" value="TPR-like"/>
    <property type="match status" value="1"/>
</dbReference>
<name>A0A1E1LWH3_RHYSE</name>
<organism evidence="1 2">
    <name type="scientific">Rhynchosporium secalis</name>
    <name type="common">Barley scald fungus</name>
    <dbReference type="NCBI Taxonomy" id="38038"/>
    <lineage>
        <taxon>Eukaryota</taxon>
        <taxon>Fungi</taxon>
        <taxon>Dikarya</taxon>
        <taxon>Ascomycota</taxon>
        <taxon>Pezizomycotina</taxon>
        <taxon>Leotiomycetes</taxon>
        <taxon>Helotiales</taxon>
        <taxon>Ploettnerulaceae</taxon>
        <taxon>Rhynchosporium</taxon>
    </lineage>
</organism>
<reference evidence="2" key="1">
    <citation type="submission" date="2016-03" db="EMBL/GenBank/DDBJ databases">
        <authorList>
            <person name="Guldener U."/>
        </authorList>
    </citation>
    <scope>NUCLEOTIDE SEQUENCE [LARGE SCALE GENOMIC DNA]</scope>
</reference>
<dbReference type="InterPro" id="IPR011990">
    <property type="entry name" value="TPR-like_helical_dom_sf"/>
</dbReference>
<dbReference type="AlphaFoldDB" id="A0A1E1LWH3"/>
<proteinExistence type="predicted"/>
<accession>A0A1E1LWH3</accession>
<dbReference type="Proteomes" id="UP000177625">
    <property type="component" value="Unassembled WGS sequence"/>
</dbReference>
<evidence type="ECO:0000313" key="1">
    <source>
        <dbReference type="EMBL" id="CZT41201.1"/>
    </source>
</evidence>
<sequence length="228" mass="26109">MSKILGKCGEIQRAENGSGVTANNAEQVRAEEHKTRGSDGYYYELADTRRLQGRLAEREHILQDLLRHQEAFLDSNRRVDIMSRLRDIAQDKGRKREAASWCKDLGFCYSRQGLFDEAISHFEMAISKIERLRKENDDSLDLSTESIKVREKATRPYVVHLQTSILHWQQANAVITSVQEGGTHNPDACMHMLEAWIEWAEHEKTISVEIILKSNAPEVDVEEMDVDG</sequence>
<dbReference type="EMBL" id="FJVC01000028">
    <property type="protein sequence ID" value="CZT41201.1"/>
    <property type="molecule type" value="Genomic_DNA"/>
</dbReference>
<gene>
    <name evidence="1" type="ORF">RSE6_00917</name>
</gene>
<dbReference type="Gene3D" id="1.25.40.10">
    <property type="entry name" value="Tetratricopeptide repeat domain"/>
    <property type="match status" value="1"/>
</dbReference>